<dbReference type="Proteomes" id="UP000198926">
    <property type="component" value="Unassembled WGS sequence"/>
</dbReference>
<evidence type="ECO:0000256" key="2">
    <source>
        <dbReference type="ARBA" id="ARBA00009853"/>
    </source>
</evidence>
<evidence type="ECO:0000313" key="8">
    <source>
        <dbReference type="EMBL" id="SFR96718.1"/>
    </source>
</evidence>
<organism evidence="8 9">
    <name type="scientific">Yoonia litorea</name>
    <dbReference type="NCBI Taxonomy" id="1123755"/>
    <lineage>
        <taxon>Bacteria</taxon>
        <taxon>Pseudomonadati</taxon>
        <taxon>Pseudomonadota</taxon>
        <taxon>Alphaproteobacteria</taxon>
        <taxon>Rhodobacterales</taxon>
        <taxon>Paracoccaceae</taxon>
        <taxon>Yoonia</taxon>
    </lineage>
</organism>
<comment type="similarity">
    <text evidence="2">Belongs to the drug/metabolite transporter (DMT) superfamily. 10 TMS drug/metabolite exporter (DME) (TC 2.A.7.3) family.</text>
</comment>
<feature type="transmembrane region" description="Helical" evidence="6">
    <location>
        <begin position="275"/>
        <end position="292"/>
    </location>
</feature>
<dbReference type="SUPFAM" id="SSF103481">
    <property type="entry name" value="Multidrug resistance efflux transporter EmrE"/>
    <property type="match status" value="2"/>
</dbReference>
<protein>
    <submittedName>
        <fullName evidence="8">EamA domain-containing membrane protein RarD</fullName>
    </submittedName>
</protein>
<dbReference type="RefSeq" id="WP_090202433.1">
    <property type="nucleotide sequence ID" value="NZ_FOZM01000001.1"/>
</dbReference>
<dbReference type="Gene3D" id="1.10.3730.20">
    <property type="match status" value="1"/>
</dbReference>
<evidence type="ECO:0000259" key="7">
    <source>
        <dbReference type="Pfam" id="PF00892"/>
    </source>
</evidence>
<feature type="transmembrane region" description="Helical" evidence="6">
    <location>
        <begin position="156"/>
        <end position="180"/>
    </location>
</feature>
<dbReference type="PANTHER" id="PTHR22911">
    <property type="entry name" value="ACYL-MALONYL CONDENSING ENZYME-RELATED"/>
    <property type="match status" value="1"/>
</dbReference>
<evidence type="ECO:0000256" key="3">
    <source>
        <dbReference type="ARBA" id="ARBA00022692"/>
    </source>
</evidence>
<dbReference type="InterPro" id="IPR037185">
    <property type="entry name" value="EmrE-like"/>
</dbReference>
<dbReference type="AlphaFoldDB" id="A0A1I6L0D9"/>
<sequence>MTTATNSSPSFLRAVLVIILALVLYDVMSAIVKHLGSRYSTQELTVFRNLFGLVPALAILVTSRGWADARRPVVFRQWPLAIARGCLGVFAQMSLYLSLRYMDLATASTLVFAGPLFIAALSVPILGQRIGLWRWLAVAIGFLGVILILRPDGSDFGWYSVLPILAAMGFASTSVTAKLFDTAVPTALINLYYTSTALIGATIIVVATVGFSGVTALTDWLWLAGMGVVGGLAAYGMTTANRMADPSSLSPFHYFGIPSSFVLGWLFFAEAPFDDLIPAVFLIVGGGLLIIWRERVHADRTT</sequence>
<evidence type="ECO:0000256" key="5">
    <source>
        <dbReference type="ARBA" id="ARBA00023136"/>
    </source>
</evidence>
<dbReference type="Pfam" id="PF00892">
    <property type="entry name" value="EamA"/>
    <property type="match status" value="1"/>
</dbReference>
<feature type="transmembrane region" description="Helical" evidence="6">
    <location>
        <begin position="45"/>
        <end position="66"/>
    </location>
</feature>
<proteinExistence type="inferred from homology"/>
<dbReference type="PANTHER" id="PTHR22911:SF6">
    <property type="entry name" value="SOLUTE CARRIER FAMILY 35 MEMBER G1"/>
    <property type="match status" value="1"/>
</dbReference>
<evidence type="ECO:0000256" key="4">
    <source>
        <dbReference type="ARBA" id="ARBA00022989"/>
    </source>
</evidence>
<accession>A0A1I6L0D9</accession>
<reference evidence="8 9" key="1">
    <citation type="submission" date="2016-10" db="EMBL/GenBank/DDBJ databases">
        <authorList>
            <person name="de Groot N.N."/>
        </authorList>
    </citation>
    <scope>NUCLEOTIDE SEQUENCE [LARGE SCALE GENOMIC DNA]</scope>
    <source>
        <strain evidence="8 9">DSM 29433</strain>
    </source>
</reference>
<name>A0A1I6L0D9_9RHOB</name>
<feature type="transmembrane region" description="Helical" evidence="6">
    <location>
        <begin position="78"/>
        <end position="99"/>
    </location>
</feature>
<gene>
    <name evidence="8" type="ORF">SAMN05444714_0027</name>
</gene>
<evidence type="ECO:0000256" key="6">
    <source>
        <dbReference type="SAM" id="Phobius"/>
    </source>
</evidence>
<feature type="domain" description="EamA" evidence="7">
    <location>
        <begin position="13"/>
        <end position="149"/>
    </location>
</feature>
<keyword evidence="9" id="KW-1185">Reference proteome</keyword>
<feature type="transmembrane region" description="Helical" evidence="6">
    <location>
        <begin position="192"/>
        <end position="214"/>
    </location>
</feature>
<dbReference type="GO" id="GO:0016020">
    <property type="term" value="C:membrane"/>
    <property type="evidence" value="ECO:0007669"/>
    <property type="project" value="UniProtKB-SubCell"/>
</dbReference>
<keyword evidence="4 6" id="KW-1133">Transmembrane helix</keyword>
<evidence type="ECO:0000313" key="9">
    <source>
        <dbReference type="Proteomes" id="UP000198926"/>
    </source>
</evidence>
<dbReference type="InterPro" id="IPR000620">
    <property type="entry name" value="EamA_dom"/>
</dbReference>
<feature type="transmembrane region" description="Helical" evidence="6">
    <location>
        <begin position="252"/>
        <end position="269"/>
    </location>
</feature>
<feature type="transmembrane region" description="Helical" evidence="6">
    <location>
        <begin position="105"/>
        <end position="125"/>
    </location>
</feature>
<keyword evidence="5 6" id="KW-0472">Membrane</keyword>
<dbReference type="OrthoDB" id="9812899at2"/>
<feature type="transmembrane region" description="Helical" evidence="6">
    <location>
        <begin position="220"/>
        <end position="240"/>
    </location>
</feature>
<evidence type="ECO:0000256" key="1">
    <source>
        <dbReference type="ARBA" id="ARBA00004141"/>
    </source>
</evidence>
<comment type="subcellular location">
    <subcellularLocation>
        <location evidence="1">Membrane</location>
        <topology evidence="1">Multi-pass membrane protein</topology>
    </subcellularLocation>
</comment>
<keyword evidence="3 6" id="KW-0812">Transmembrane</keyword>
<feature type="transmembrane region" description="Helical" evidence="6">
    <location>
        <begin position="132"/>
        <end position="150"/>
    </location>
</feature>
<dbReference type="EMBL" id="FOZM01000001">
    <property type="protein sequence ID" value="SFR96718.1"/>
    <property type="molecule type" value="Genomic_DNA"/>
</dbReference>